<gene>
    <name evidence="2" type="ORF">HG263_21625</name>
</gene>
<accession>A0A849VN20</accession>
<reference evidence="2 3" key="1">
    <citation type="submission" date="2020-04" db="EMBL/GenBank/DDBJ databases">
        <title>Pseudoalteromonas caenipelagi sp. nov., isolated from a tidal flat.</title>
        <authorList>
            <person name="Park S."/>
            <person name="Yoon J.-H."/>
        </authorList>
    </citation>
    <scope>NUCLEOTIDE SEQUENCE [LARGE SCALE GENOMIC DNA]</scope>
    <source>
        <strain evidence="2 3">JBTF-M23</strain>
    </source>
</reference>
<keyword evidence="3" id="KW-1185">Reference proteome</keyword>
<dbReference type="RefSeq" id="WP_171628139.1">
    <property type="nucleotide sequence ID" value="NZ_JABBPG010000016.1"/>
</dbReference>
<dbReference type="InterPro" id="IPR018774">
    <property type="entry name" value="Phage_Mu_GpT"/>
</dbReference>
<protein>
    <recommendedName>
        <fullName evidence="1">Bacteriophage Mu GpT domain-containing protein</fullName>
    </recommendedName>
</protein>
<feature type="domain" description="Bacteriophage Mu GpT" evidence="1">
    <location>
        <begin position="8"/>
        <end position="296"/>
    </location>
</feature>
<organism evidence="2 3">
    <name type="scientific">Pseudoalteromonas caenipelagi</name>
    <dbReference type="NCBI Taxonomy" id="2726988"/>
    <lineage>
        <taxon>Bacteria</taxon>
        <taxon>Pseudomonadati</taxon>
        <taxon>Pseudomonadota</taxon>
        <taxon>Gammaproteobacteria</taxon>
        <taxon>Alteromonadales</taxon>
        <taxon>Pseudoalteromonadaceae</taxon>
        <taxon>Pseudoalteromonas</taxon>
    </lineage>
</organism>
<dbReference type="AlphaFoldDB" id="A0A849VN20"/>
<dbReference type="EMBL" id="JABBPG010000016">
    <property type="protein sequence ID" value="NOU53104.1"/>
    <property type="molecule type" value="Genomic_DNA"/>
</dbReference>
<dbReference type="Proteomes" id="UP000586305">
    <property type="component" value="Unassembled WGS sequence"/>
</dbReference>
<dbReference type="Pfam" id="PF10124">
    <property type="entry name" value="Mu-like_gpT"/>
    <property type="match status" value="1"/>
</dbReference>
<sequence>MDITNENLEALQTAVVTAFNEGLETRQTHWQKIATEVPSNSSSNTYPWLGAVPMLREWLGDRQVDALTKHSYEIKNKTFEKTLGIPLTALEDDQYGTYMPLFKMLGDNANKHPDILCFNLLKNGFETSCYDNQNFFDTDHPVGPADNVRSVSNMQDGSGNPWFLLDTTRPLKPLIYQKRRSYDITVKDKSTESDYVFSKGQALYGVDGRSNAGYGFWQLAYASKAELNGDNLDAAIAAMMGQENDEGVPLDVSPNILICGPTNRAAANKTVKALNKANGESNTNHDAVEVLVVPWLK</sequence>
<evidence type="ECO:0000313" key="2">
    <source>
        <dbReference type="EMBL" id="NOU53104.1"/>
    </source>
</evidence>
<proteinExistence type="predicted"/>
<evidence type="ECO:0000313" key="3">
    <source>
        <dbReference type="Proteomes" id="UP000586305"/>
    </source>
</evidence>
<comment type="caution">
    <text evidence="2">The sequence shown here is derived from an EMBL/GenBank/DDBJ whole genome shotgun (WGS) entry which is preliminary data.</text>
</comment>
<name>A0A849VN20_9GAMM</name>
<evidence type="ECO:0000259" key="1">
    <source>
        <dbReference type="Pfam" id="PF10124"/>
    </source>
</evidence>